<evidence type="ECO:0000256" key="1">
    <source>
        <dbReference type="SAM" id="Phobius"/>
    </source>
</evidence>
<sequence length="155" mass="17413">MKKPKHELMTFVAGIVMLVAGLFILSQKVIVSSSFFSSFGGMSIWGARISSGMVVIPLIIGIVWMFMTDSFASKVFSALAGLLIVIMVILTTNIHLTTMTLFDWLVILVLIFGGLGFIGRILLADRKNEEVDPREEMYREMYGEQTDKKSKRRKK</sequence>
<keyword evidence="1" id="KW-1133">Transmembrane helix</keyword>
<name>A0A8I0AG96_9FIRM</name>
<comment type="caution">
    <text evidence="2">The sequence shown here is derived from an EMBL/GenBank/DDBJ whole genome shotgun (WGS) entry which is preliminary data.</text>
</comment>
<dbReference type="RefSeq" id="WP_021943702.1">
    <property type="nucleotide sequence ID" value="NZ_JACOOX010000005.1"/>
</dbReference>
<keyword evidence="1" id="KW-0812">Transmembrane</keyword>
<feature type="transmembrane region" description="Helical" evidence="1">
    <location>
        <begin position="45"/>
        <end position="66"/>
    </location>
</feature>
<reference evidence="2 3" key="1">
    <citation type="submission" date="2020-08" db="EMBL/GenBank/DDBJ databases">
        <title>Genome public.</title>
        <authorList>
            <person name="Liu C."/>
            <person name="Sun Q."/>
        </authorList>
    </citation>
    <scope>NUCLEOTIDE SEQUENCE [LARGE SCALE GENOMIC DNA]</scope>
    <source>
        <strain evidence="2 3">NSJ-10</strain>
    </source>
</reference>
<evidence type="ECO:0000313" key="3">
    <source>
        <dbReference type="Proteomes" id="UP000615234"/>
    </source>
</evidence>
<feature type="transmembrane region" description="Helical" evidence="1">
    <location>
        <begin position="102"/>
        <end position="123"/>
    </location>
</feature>
<organism evidence="2 3">
    <name type="scientific">Coprococcus hominis</name>
    <name type="common">ex Liu et al. 2022</name>
    <dbReference type="NCBI Taxonomy" id="2763039"/>
    <lineage>
        <taxon>Bacteria</taxon>
        <taxon>Bacillati</taxon>
        <taxon>Bacillota</taxon>
        <taxon>Clostridia</taxon>
        <taxon>Lachnospirales</taxon>
        <taxon>Lachnospiraceae</taxon>
        <taxon>Coprococcus</taxon>
    </lineage>
</organism>
<evidence type="ECO:0000313" key="2">
    <source>
        <dbReference type="EMBL" id="MBC5663373.1"/>
    </source>
</evidence>
<keyword evidence="1" id="KW-0472">Membrane</keyword>
<accession>A0A8I0AG96</accession>
<feature type="transmembrane region" description="Helical" evidence="1">
    <location>
        <begin position="7"/>
        <end position="25"/>
    </location>
</feature>
<gene>
    <name evidence="2" type="ORF">H8S09_10800</name>
</gene>
<proteinExistence type="predicted"/>
<protein>
    <submittedName>
        <fullName evidence="2">Uncharacterized protein</fullName>
    </submittedName>
</protein>
<dbReference type="EMBL" id="JACOOX010000005">
    <property type="protein sequence ID" value="MBC5663373.1"/>
    <property type="molecule type" value="Genomic_DNA"/>
</dbReference>
<dbReference type="Proteomes" id="UP000615234">
    <property type="component" value="Unassembled WGS sequence"/>
</dbReference>
<dbReference type="AlphaFoldDB" id="A0A8I0AG96"/>
<feature type="transmembrane region" description="Helical" evidence="1">
    <location>
        <begin position="78"/>
        <end position="96"/>
    </location>
</feature>
<keyword evidence="3" id="KW-1185">Reference proteome</keyword>